<dbReference type="FunFam" id="3.60.130.10:FF:000002">
    <property type="entry name" value="Alpha-ketoglutarate-dependent taurine dioxygenase"/>
    <property type="match status" value="1"/>
</dbReference>
<evidence type="ECO:0000259" key="8">
    <source>
        <dbReference type="Pfam" id="PF02668"/>
    </source>
</evidence>
<dbReference type="InterPro" id="IPR003819">
    <property type="entry name" value="TauD/TfdA-like"/>
</dbReference>
<reference evidence="10" key="1">
    <citation type="submission" date="2016-10" db="EMBL/GenBank/DDBJ databases">
        <authorList>
            <person name="Varghese N."/>
        </authorList>
    </citation>
    <scope>NUCLEOTIDE SEQUENCE [LARGE SCALE GENOMIC DNA]</scope>
    <source>
        <strain evidence="10">GAS106B</strain>
    </source>
</reference>
<proteinExistence type="inferred from homology"/>
<dbReference type="GO" id="GO:0005737">
    <property type="term" value="C:cytoplasm"/>
    <property type="evidence" value="ECO:0007669"/>
    <property type="project" value="TreeGrafter"/>
</dbReference>
<evidence type="ECO:0000256" key="3">
    <source>
        <dbReference type="ARBA" id="ARBA00022723"/>
    </source>
</evidence>
<keyword evidence="4 9" id="KW-0223">Dioxygenase</keyword>
<organism evidence="9 10">
    <name type="scientific">Paraburkholderia fungorum</name>
    <dbReference type="NCBI Taxonomy" id="134537"/>
    <lineage>
        <taxon>Bacteria</taxon>
        <taxon>Pseudomonadati</taxon>
        <taxon>Pseudomonadota</taxon>
        <taxon>Betaproteobacteria</taxon>
        <taxon>Burkholderiales</taxon>
        <taxon>Burkholderiaceae</taxon>
        <taxon>Paraburkholderia</taxon>
    </lineage>
</organism>
<gene>
    <name evidence="9" type="ORF">SAMN05443245_5505</name>
</gene>
<evidence type="ECO:0000256" key="6">
    <source>
        <dbReference type="ARBA" id="ARBA00023004"/>
    </source>
</evidence>
<evidence type="ECO:0000256" key="4">
    <source>
        <dbReference type="ARBA" id="ARBA00022964"/>
    </source>
</evidence>
<dbReference type="OrthoDB" id="581608at2"/>
<dbReference type="RefSeq" id="WP_074770455.1">
    <property type="nucleotide sequence ID" value="NZ_FNKP01000002.1"/>
</dbReference>
<keyword evidence="10" id="KW-1185">Reference proteome</keyword>
<dbReference type="GO" id="GO:0016706">
    <property type="term" value="F:2-oxoglutarate-dependent dioxygenase activity"/>
    <property type="evidence" value="ECO:0007669"/>
    <property type="project" value="TreeGrafter"/>
</dbReference>
<protein>
    <submittedName>
        <fullName evidence="9">Taurine dioxygenase</fullName>
    </submittedName>
</protein>
<evidence type="ECO:0000313" key="10">
    <source>
        <dbReference type="Proteomes" id="UP000183487"/>
    </source>
</evidence>
<feature type="region of interest" description="Disordered" evidence="7">
    <location>
        <begin position="297"/>
        <end position="331"/>
    </location>
</feature>
<dbReference type="AlphaFoldDB" id="A0A1H1IQR6"/>
<dbReference type="GO" id="GO:0046872">
    <property type="term" value="F:metal ion binding"/>
    <property type="evidence" value="ECO:0007669"/>
    <property type="project" value="UniProtKB-KW"/>
</dbReference>
<dbReference type="Gene3D" id="3.60.130.10">
    <property type="entry name" value="Clavaminate synthase-like"/>
    <property type="match status" value="1"/>
</dbReference>
<dbReference type="Proteomes" id="UP000183487">
    <property type="component" value="Unassembled WGS sequence"/>
</dbReference>
<evidence type="ECO:0000256" key="2">
    <source>
        <dbReference type="ARBA" id="ARBA00005896"/>
    </source>
</evidence>
<dbReference type="EMBL" id="FNKP01000002">
    <property type="protein sequence ID" value="SDR39940.1"/>
    <property type="molecule type" value="Genomic_DNA"/>
</dbReference>
<keyword evidence="6" id="KW-0408">Iron</keyword>
<comment type="similarity">
    <text evidence="2">Belongs to the TfdA dioxygenase family.</text>
</comment>
<dbReference type="InterPro" id="IPR051323">
    <property type="entry name" value="AtsK-like"/>
</dbReference>
<evidence type="ECO:0000256" key="7">
    <source>
        <dbReference type="SAM" id="MobiDB-lite"/>
    </source>
</evidence>
<dbReference type="Pfam" id="PF02668">
    <property type="entry name" value="TauD"/>
    <property type="match status" value="1"/>
</dbReference>
<dbReference type="PANTHER" id="PTHR30468:SF5">
    <property type="entry name" value="ALPHA-KETOGLUTARATE-DEPENDENT SULFATE ESTER DIOXYGENASE"/>
    <property type="match status" value="1"/>
</dbReference>
<accession>A0A1H1IQR6</accession>
<feature type="domain" description="TauD/TfdA-like" evidence="8">
    <location>
        <begin position="20"/>
        <end position="287"/>
    </location>
</feature>
<dbReference type="InterPro" id="IPR042098">
    <property type="entry name" value="TauD-like_sf"/>
</dbReference>
<name>A0A1H1IQR6_9BURK</name>
<evidence type="ECO:0000256" key="5">
    <source>
        <dbReference type="ARBA" id="ARBA00023002"/>
    </source>
</evidence>
<dbReference type="PANTHER" id="PTHR30468">
    <property type="entry name" value="ALPHA-KETOGLUTARATE-DEPENDENT SULFONATE DIOXYGENASE"/>
    <property type="match status" value="1"/>
</dbReference>
<keyword evidence="3" id="KW-0479">Metal-binding</keyword>
<comment type="cofactor">
    <cofactor evidence="1">
        <name>Fe(2+)</name>
        <dbReference type="ChEBI" id="CHEBI:29033"/>
    </cofactor>
</comment>
<evidence type="ECO:0000256" key="1">
    <source>
        <dbReference type="ARBA" id="ARBA00001954"/>
    </source>
</evidence>
<dbReference type="SUPFAM" id="SSF51197">
    <property type="entry name" value="Clavaminate synthase-like"/>
    <property type="match status" value="1"/>
</dbReference>
<sequence length="331" mass="36846">MSSSAETNLDTSFENLRIRRVAGLIGGEVQDIRLSPNLDDAAIDTLHRALVKYKVLFFRDQSHLDDAAHQAFGARFGDTIAHPTVPSPEGTKLFELDASKGGGRADSWHTDVTFIDAFPKISILRGVKIPAYGGDTVWANTAVAYERLPDDLKRLAESLWAVHTNDYDYGAERVAGTDSQSAASRLSHHQNVFVSAVYEAEHPLVHVHPVSGEKALLLGHFIKRIVGLSSSESARIFEILQNRVIRLENTVRWQWRQNDVAIWDNRATQHYAVNDYGTQERLVRRVTIAGERAVSVDGQRSRTLRHPQQQPQADSNERSQPALREAIASAA</sequence>
<evidence type="ECO:0000313" key="9">
    <source>
        <dbReference type="EMBL" id="SDR39940.1"/>
    </source>
</evidence>
<keyword evidence="5" id="KW-0560">Oxidoreductase</keyword>